<gene>
    <name evidence="4" type="ORF">AUK15_02210</name>
</gene>
<evidence type="ECO:0000313" key="4">
    <source>
        <dbReference type="EMBL" id="OIP65270.1"/>
    </source>
</evidence>
<feature type="chain" id="PRO_5012904851" description="DUF5667 domain-containing protein" evidence="3">
    <location>
        <begin position="23"/>
        <end position="279"/>
    </location>
</feature>
<accession>A0A1J5GBJ5</accession>
<evidence type="ECO:0000313" key="5">
    <source>
        <dbReference type="Proteomes" id="UP000182059"/>
    </source>
</evidence>
<proteinExistence type="predicted"/>
<dbReference type="EMBL" id="MNYX01000053">
    <property type="protein sequence ID" value="OIP65270.1"/>
    <property type="molecule type" value="Genomic_DNA"/>
</dbReference>
<keyword evidence="3" id="KW-0732">Signal</keyword>
<feature type="coiled-coil region" evidence="1">
    <location>
        <begin position="136"/>
        <end position="167"/>
    </location>
</feature>
<evidence type="ECO:0000256" key="3">
    <source>
        <dbReference type="SAM" id="SignalP"/>
    </source>
</evidence>
<comment type="caution">
    <text evidence="4">The sequence shown here is derived from an EMBL/GenBank/DDBJ whole genome shotgun (WGS) entry which is preliminary data.</text>
</comment>
<feature type="signal peptide" evidence="3">
    <location>
        <begin position="1"/>
        <end position="22"/>
    </location>
</feature>
<feature type="compositionally biased region" description="Polar residues" evidence="2">
    <location>
        <begin position="69"/>
        <end position="79"/>
    </location>
</feature>
<feature type="region of interest" description="Disordered" evidence="2">
    <location>
        <begin position="253"/>
        <end position="279"/>
    </location>
</feature>
<organism evidence="4 5">
    <name type="scientific">Candidatus Nomurabacteria bacterium CG2_30_43_9</name>
    <dbReference type="NCBI Taxonomy" id="1805283"/>
    <lineage>
        <taxon>Bacteria</taxon>
        <taxon>Candidatus Nomuraibacteriota</taxon>
    </lineage>
</organism>
<feature type="region of interest" description="Disordered" evidence="2">
    <location>
        <begin position="62"/>
        <end position="84"/>
    </location>
</feature>
<sequence>MNKNISIALLTLLAFTGVTASAQTAVTTSADATVTTTNTSITGARTVGLPPKPLTRDEMEARAKALRSGATSPKQTQGASFGEKARLGATTTAAMKANREGMERRAKEMRASTTALRAKIQDEQLKRRFEQARKHTELVNRRLEAAIERVQKLSDRVAERLTILEAEGITTTVSRGHLAEAKTKLDEALTKVAGIKIAIENAFATATAEATTSTTPSTTPKNAMKEVQALVKDVAKTIQEAHRHVALSISTVKPGLNKPRPATTTPANTGATTTATTTQ</sequence>
<evidence type="ECO:0000256" key="1">
    <source>
        <dbReference type="SAM" id="Coils"/>
    </source>
</evidence>
<evidence type="ECO:0008006" key="6">
    <source>
        <dbReference type="Google" id="ProtNLM"/>
    </source>
</evidence>
<protein>
    <recommendedName>
        <fullName evidence="6">DUF5667 domain-containing protein</fullName>
    </recommendedName>
</protein>
<name>A0A1J5GBJ5_9BACT</name>
<keyword evidence="1" id="KW-0175">Coiled coil</keyword>
<dbReference type="AlphaFoldDB" id="A0A1J5GBJ5"/>
<reference evidence="4 5" key="1">
    <citation type="journal article" date="2016" name="Environ. Microbiol.">
        <title>Genomic resolution of a cold subsurface aquifer community provides metabolic insights for novel microbes adapted to high CO concentrations.</title>
        <authorList>
            <person name="Probst A.J."/>
            <person name="Castelle C.J."/>
            <person name="Singh A."/>
            <person name="Brown C.T."/>
            <person name="Anantharaman K."/>
            <person name="Sharon I."/>
            <person name="Hug L.A."/>
            <person name="Burstein D."/>
            <person name="Emerson J.B."/>
            <person name="Thomas B.C."/>
            <person name="Banfield J.F."/>
        </authorList>
    </citation>
    <scope>NUCLEOTIDE SEQUENCE [LARGE SCALE GENOMIC DNA]</scope>
    <source>
        <strain evidence="4">CG2_30_43_9</strain>
    </source>
</reference>
<dbReference type="Proteomes" id="UP000182059">
    <property type="component" value="Unassembled WGS sequence"/>
</dbReference>
<feature type="compositionally biased region" description="Low complexity" evidence="2">
    <location>
        <begin position="262"/>
        <end position="279"/>
    </location>
</feature>
<evidence type="ECO:0000256" key="2">
    <source>
        <dbReference type="SAM" id="MobiDB-lite"/>
    </source>
</evidence>